<dbReference type="EMBL" id="JANBTW010000028">
    <property type="protein sequence ID" value="KAJ2677766.1"/>
    <property type="molecule type" value="Genomic_DNA"/>
</dbReference>
<feature type="compositionally biased region" description="Basic and acidic residues" evidence="1">
    <location>
        <begin position="15"/>
        <end position="30"/>
    </location>
</feature>
<proteinExistence type="predicted"/>
<protein>
    <submittedName>
        <fullName evidence="2">Uncharacterized protein</fullName>
    </submittedName>
</protein>
<evidence type="ECO:0000256" key="1">
    <source>
        <dbReference type="SAM" id="MobiDB-lite"/>
    </source>
</evidence>
<dbReference type="Proteomes" id="UP001151518">
    <property type="component" value="Unassembled WGS sequence"/>
</dbReference>
<comment type="caution">
    <text evidence="2">The sequence shown here is derived from an EMBL/GenBank/DDBJ whole genome shotgun (WGS) entry which is preliminary data.</text>
</comment>
<reference evidence="2" key="1">
    <citation type="submission" date="2022-07" db="EMBL/GenBank/DDBJ databases">
        <title>Phylogenomic reconstructions and comparative analyses of Kickxellomycotina fungi.</title>
        <authorList>
            <person name="Reynolds N.K."/>
            <person name="Stajich J.E."/>
            <person name="Barry K."/>
            <person name="Grigoriev I.V."/>
            <person name="Crous P."/>
            <person name="Smith M.E."/>
        </authorList>
    </citation>
    <scope>NUCLEOTIDE SEQUENCE</scope>
    <source>
        <strain evidence="2">NRRL 3115</strain>
    </source>
</reference>
<organism evidence="2 3">
    <name type="scientific">Coemansia spiralis</name>
    <dbReference type="NCBI Taxonomy" id="417178"/>
    <lineage>
        <taxon>Eukaryota</taxon>
        <taxon>Fungi</taxon>
        <taxon>Fungi incertae sedis</taxon>
        <taxon>Zoopagomycota</taxon>
        <taxon>Kickxellomycotina</taxon>
        <taxon>Kickxellomycetes</taxon>
        <taxon>Kickxellales</taxon>
        <taxon>Kickxellaceae</taxon>
        <taxon>Coemansia</taxon>
    </lineage>
</organism>
<sequence>MTPRRSAEMQQQADWEAREADRKHREQARERKLKKKIEADIWIPRRFRVSRRNTDSSVESSASDSLHPTTIRWADSV</sequence>
<feature type="compositionally biased region" description="Low complexity" evidence="1">
    <location>
        <begin position="56"/>
        <end position="65"/>
    </location>
</feature>
<feature type="region of interest" description="Disordered" evidence="1">
    <location>
        <begin position="1"/>
        <end position="31"/>
    </location>
</feature>
<name>A0A9W8G7Q6_9FUNG</name>
<dbReference type="OrthoDB" id="5587622at2759"/>
<evidence type="ECO:0000313" key="3">
    <source>
        <dbReference type="Proteomes" id="UP001151518"/>
    </source>
</evidence>
<feature type="region of interest" description="Disordered" evidence="1">
    <location>
        <begin position="51"/>
        <end position="77"/>
    </location>
</feature>
<gene>
    <name evidence="2" type="ORF">GGI25_002864</name>
</gene>
<accession>A0A9W8G7Q6</accession>
<evidence type="ECO:0000313" key="2">
    <source>
        <dbReference type="EMBL" id="KAJ2677766.1"/>
    </source>
</evidence>
<dbReference type="AlphaFoldDB" id="A0A9W8G7Q6"/>